<gene>
    <name evidence="10" type="ORF">AAX18_02630</name>
</gene>
<dbReference type="RefSeq" id="WP_046952857.1">
    <property type="nucleotide sequence ID" value="NZ_LCTK01000007.1"/>
</dbReference>
<feature type="domain" description="4Fe-4S ferredoxin-type" evidence="9">
    <location>
        <begin position="135"/>
        <end position="164"/>
    </location>
</feature>
<protein>
    <submittedName>
        <fullName evidence="10">Hydrogenase 2 protein HybA</fullName>
    </submittedName>
</protein>
<keyword evidence="5" id="KW-0677">Repeat</keyword>
<dbReference type="PATRIC" id="fig|726.54.peg.528"/>
<evidence type="ECO:0000259" key="9">
    <source>
        <dbReference type="PROSITE" id="PS51379"/>
    </source>
</evidence>
<dbReference type="GO" id="GO:0046872">
    <property type="term" value="F:metal ion binding"/>
    <property type="evidence" value="ECO:0007669"/>
    <property type="project" value="UniProtKB-KW"/>
</dbReference>
<comment type="subcellular location">
    <subcellularLocation>
        <location evidence="2">Cell envelope</location>
    </subcellularLocation>
</comment>
<dbReference type="CDD" id="cd10561">
    <property type="entry name" value="HybA_like"/>
    <property type="match status" value="1"/>
</dbReference>
<feature type="coiled-coil region" evidence="8">
    <location>
        <begin position="316"/>
        <end position="343"/>
    </location>
</feature>
<dbReference type="AlphaFoldDB" id="A0A0M3GAA2"/>
<dbReference type="PANTHER" id="PTHR43545:SF1">
    <property type="entry name" value="HYDROGENASE-2 OPERON PROTEIN HYBA"/>
    <property type="match status" value="1"/>
</dbReference>
<evidence type="ECO:0000256" key="5">
    <source>
        <dbReference type="ARBA" id="ARBA00022737"/>
    </source>
</evidence>
<dbReference type="Proteomes" id="UP000034750">
    <property type="component" value="Unassembled WGS sequence"/>
</dbReference>
<proteinExistence type="predicted"/>
<evidence type="ECO:0000256" key="3">
    <source>
        <dbReference type="ARBA" id="ARBA00022485"/>
    </source>
</evidence>
<dbReference type="InterPro" id="IPR051555">
    <property type="entry name" value="FDH_Electron_Transfer_Unit"/>
</dbReference>
<comment type="cofactor">
    <cofactor evidence="1">
        <name>[4Fe-4S] cluster</name>
        <dbReference type="ChEBI" id="CHEBI:49883"/>
    </cofactor>
</comment>
<keyword evidence="6" id="KW-0408">Iron</keyword>
<evidence type="ECO:0000256" key="1">
    <source>
        <dbReference type="ARBA" id="ARBA00001966"/>
    </source>
</evidence>
<dbReference type="PROSITE" id="PS51379">
    <property type="entry name" value="4FE4S_FER_2"/>
    <property type="match status" value="3"/>
</dbReference>
<comment type="caution">
    <text evidence="10">The sequence shown here is derived from an EMBL/GenBank/DDBJ whole genome shotgun (WGS) entry which is preliminary data.</text>
</comment>
<feature type="domain" description="4Fe-4S ferredoxin-type" evidence="9">
    <location>
        <begin position="37"/>
        <end position="67"/>
    </location>
</feature>
<dbReference type="PROSITE" id="PS00198">
    <property type="entry name" value="4FE4S_FER_1"/>
    <property type="match status" value="1"/>
</dbReference>
<evidence type="ECO:0000256" key="8">
    <source>
        <dbReference type="SAM" id="Coils"/>
    </source>
</evidence>
<dbReference type="Pfam" id="PF13247">
    <property type="entry name" value="Fer4_11"/>
    <property type="match status" value="1"/>
</dbReference>
<reference evidence="10 11" key="1">
    <citation type="submission" date="2015-05" db="EMBL/GenBank/DDBJ databases">
        <title>Comparative analyses of the lipooligosaccharides from nottypeable Haemophilus influenzae and Haemophilus haemolyticus.</title>
        <authorList>
            <person name="Post D.M.B."/>
            <person name="Ketterer M.R."/>
            <person name="Coffin J.E."/>
            <person name="Reinders L.M."/>
            <person name="Munson R.S.Jr."/>
            <person name="Bair T.B."/>
            <person name="Murphy T.F."/>
            <person name="Foster E."/>
            <person name="Gibson B.W."/>
            <person name="Apicella M.A."/>
        </authorList>
    </citation>
    <scope>NUCLEOTIDE SEQUENCE [LARGE SCALE GENOMIC DNA]</scope>
    <source>
        <strain evidence="10 11">11P18</strain>
    </source>
</reference>
<dbReference type="PANTHER" id="PTHR43545">
    <property type="entry name" value="FORMATE DEHYDROGENASE, NITRATE-INDUCIBLE, IRON-SULFUR SUBUNIT"/>
    <property type="match status" value="1"/>
</dbReference>
<evidence type="ECO:0000313" key="10">
    <source>
        <dbReference type="EMBL" id="KKZ59286.1"/>
    </source>
</evidence>
<dbReference type="EMBL" id="LCTK01000007">
    <property type="protein sequence ID" value="KKZ59286.1"/>
    <property type="molecule type" value="Genomic_DNA"/>
</dbReference>
<evidence type="ECO:0000256" key="7">
    <source>
        <dbReference type="ARBA" id="ARBA00023014"/>
    </source>
</evidence>
<feature type="domain" description="4Fe-4S ferredoxin-type" evidence="9">
    <location>
        <begin position="102"/>
        <end position="133"/>
    </location>
</feature>
<evidence type="ECO:0000256" key="6">
    <source>
        <dbReference type="ARBA" id="ARBA00023004"/>
    </source>
</evidence>
<dbReference type="NCBIfam" id="NF008134">
    <property type="entry name" value="PRK10882.1"/>
    <property type="match status" value="1"/>
</dbReference>
<sequence>MDRRNFLKAGLLGTVTSGLPVAKAEAVENLPPIPGALGMLYDSTLCVGCQACVAECQQVNKTLVNPKGEQTWANNDKLTPFTRNVIQVWSDGDGKNKDKTENGYAYVKKQCMHCVDPNCVSVCPVQALTKDPKTGIVKYDPDICTGCRYCMVGCPFDVPKYDYDNPFGQISKCELCNQKGVERLDKGELPGCCHVCPTGAIIFGTREELLAEAKRRLSLLRGTEYDYPRQHVNSKDTYRATVPAYQYRIYGEKEGGGTQVLVLSAVPQENLGFPELDDIATGARAAHLQHFLYRGLALPLVALAGLTMMTYKNMHGDKIRERIEAQKEAMRQARKEMEEAEDEHHG</sequence>
<keyword evidence="7" id="KW-0411">Iron-sulfur</keyword>
<accession>A0A0M3GAA2</accession>
<evidence type="ECO:0000256" key="4">
    <source>
        <dbReference type="ARBA" id="ARBA00022723"/>
    </source>
</evidence>
<dbReference type="InterPro" id="IPR017896">
    <property type="entry name" value="4Fe4S_Fe-S-bd"/>
</dbReference>
<keyword evidence="4" id="KW-0479">Metal-binding</keyword>
<organism evidence="10 11">
    <name type="scientific">Haemophilus haemolyticus</name>
    <dbReference type="NCBI Taxonomy" id="726"/>
    <lineage>
        <taxon>Bacteria</taxon>
        <taxon>Pseudomonadati</taxon>
        <taxon>Pseudomonadota</taxon>
        <taxon>Gammaproteobacteria</taxon>
        <taxon>Pasteurellales</taxon>
        <taxon>Pasteurellaceae</taxon>
        <taxon>Haemophilus</taxon>
    </lineage>
</organism>
<evidence type="ECO:0000313" key="11">
    <source>
        <dbReference type="Proteomes" id="UP000034750"/>
    </source>
</evidence>
<dbReference type="GO" id="GO:0030313">
    <property type="term" value="C:cell envelope"/>
    <property type="evidence" value="ECO:0007669"/>
    <property type="project" value="UniProtKB-SubCell"/>
</dbReference>
<name>A0A0M3GAA2_HAEHA</name>
<keyword evidence="3" id="KW-0004">4Fe-4S</keyword>
<keyword evidence="8" id="KW-0175">Coiled coil</keyword>
<dbReference type="Gene3D" id="3.30.70.20">
    <property type="match status" value="2"/>
</dbReference>
<dbReference type="SUPFAM" id="SSF54862">
    <property type="entry name" value="4Fe-4S ferredoxins"/>
    <property type="match status" value="1"/>
</dbReference>
<evidence type="ECO:0000256" key="2">
    <source>
        <dbReference type="ARBA" id="ARBA00004196"/>
    </source>
</evidence>
<dbReference type="InterPro" id="IPR017900">
    <property type="entry name" value="4Fe4S_Fe_S_CS"/>
</dbReference>
<dbReference type="GO" id="GO:0051539">
    <property type="term" value="F:4 iron, 4 sulfur cluster binding"/>
    <property type="evidence" value="ECO:0007669"/>
    <property type="project" value="UniProtKB-KW"/>
</dbReference>